<dbReference type="GO" id="GO:0004553">
    <property type="term" value="F:hydrolase activity, hydrolyzing O-glycosyl compounds"/>
    <property type="evidence" value="ECO:0007669"/>
    <property type="project" value="InterPro"/>
</dbReference>
<evidence type="ECO:0000313" key="5">
    <source>
        <dbReference type="EMBL" id="QNP56002.1"/>
    </source>
</evidence>
<dbReference type="Gene3D" id="3.20.20.300">
    <property type="entry name" value="Glycoside hydrolase, family 3, N-terminal domain"/>
    <property type="match status" value="1"/>
</dbReference>
<evidence type="ECO:0000256" key="1">
    <source>
        <dbReference type="ARBA" id="ARBA00005336"/>
    </source>
</evidence>
<comment type="similarity">
    <text evidence="1">Belongs to the glycosyl hydrolase 3 family.</text>
</comment>
<gene>
    <name evidence="5" type="ORF">H9L22_00175</name>
</gene>
<evidence type="ECO:0000256" key="3">
    <source>
        <dbReference type="ARBA" id="ARBA00023295"/>
    </source>
</evidence>
<sequence>MACVDDVTSSDSASLEVFRDAIAAGVDSVMVSSALFEKIDPDNEGVFSPVIIEDLLRGEFGFDGVVIADGLGAAASVADLAPGERAVRFLAAGGDLAINADPAIMGEMVTATLHEADTDPAFEERVTASAARVLALKSSVGLVGCG</sequence>
<name>A0A7H0H636_9ACTN</name>
<dbReference type="GO" id="GO:0009254">
    <property type="term" value="P:peptidoglycan turnover"/>
    <property type="evidence" value="ECO:0007669"/>
    <property type="project" value="TreeGrafter"/>
</dbReference>
<dbReference type="KEGG" id="tdf:H9L22_00175"/>
<feature type="domain" description="Glycoside hydrolase family 3 N-terminal" evidence="4">
    <location>
        <begin position="13"/>
        <end position="135"/>
    </location>
</feature>
<dbReference type="AlphaFoldDB" id="A0A7H0H636"/>
<proteinExistence type="inferred from homology"/>
<keyword evidence="6" id="KW-1185">Reference proteome</keyword>
<dbReference type="InterPro" id="IPR036962">
    <property type="entry name" value="Glyco_hydro_3_N_sf"/>
</dbReference>
<dbReference type="Pfam" id="PF00933">
    <property type="entry name" value="Glyco_hydro_3"/>
    <property type="match status" value="1"/>
</dbReference>
<dbReference type="RefSeq" id="WP_187721122.1">
    <property type="nucleotide sequence ID" value="NZ_BAABBL010000039.1"/>
</dbReference>
<keyword evidence="3" id="KW-0326">Glycosidase</keyword>
<dbReference type="SUPFAM" id="SSF51445">
    <property type="entry name" value="(Trans)glycosidases"/>
    <property type="match status" value="1"/>
</dbReference>
<evidence type="ECO:0000259" key="4">
    <source>
        <dbReference type="Pfam" id="PF00933"/>
    </source>
</evidence>
<evidence type="ECO:0000256" key="2">
    <source>
        <dbReference type="ARBA" id="ARBA00022801"/>
    </source>
</evidence>
<dbReference type="EMBL" id="CP060789">
    <property type="protein sequence ID" value="QNP56002.1"/>
    <property type="molecule type" value="Genomic_DNA"/>
</dbReference>
<dbReference type="PANTHER" id="PTHR30480:SF16">
    <property type="entry name" value="GLYCOSIDE HYDROLASE FAMILY 3 DOMAIN PROTEIN"/>
    <property type="match status" value="1"/>
</dbReference>
<reference evidence="5 6" key="1">
    <citation type="submission" date="2020-08" db="EMBL/GenBank/DDBJ databases">
        <title>Genome sequence of Tessaracoccus defluvii JCM 17540T.</title>
        <authorList>
            <person name="Hyun D.-W."/>
            <person name="Bae J.-W."/>
        </authorList>
    </citation>
    <scope>NUCLEOTIDE SEQUENCE [LARGE SCALE GENOMIC DNA]</scope>
    <source>
        <strain evidence="5 6">JCM 17540</strain>
    </source>
</reference>
<dbReference type="PANTHER" id="PTHR30480">
    <property type="entry name" value="BETA-HEXOSAMINIDASE-RELATED"/>
    <property type="match status" value="1"/>
</dbReference>
<dbReference type="InterPro" id="IPR050226">
    <property type="entry name" value="NagZ_Beta-hexosaminidase"/>
</dbReference>
<dbReference type="InterPro" id="IPR001764">
    <property type="entry name" value="Glyco_hydro_3_N"/>
</dbReference>
<organism evidence="5 6">
    <name type="scientific">Tessaracoccus defluvii</name>
    <dbReference type="NCBI Taxonomy" id="1285901"/>
    <lineage>
        <taxon>Bacteria</taxon>
        <taxon>Bacillati</taxon>
        <taxon>Actinomycetota</taxon>
        <taxon>Actinomycetes</taxon>
        <taxon>Propionibacteriales</taxon>
        <taxon>Propionibacteriaceae</taxon>
        <taxon>Tessaracoccus</taxon>
    </lineage>
</organism>
<accession>A0A7H0H636</accession>
<dbReference type="GO" id="GO:0005975">
    <property type="term" value="P:carbohydrate metabolic process"/>
    <property type="evidence" value="ECO:0007669"/>
    <property type="project" value="InterPro"/>
</dbReference>
<protein>
    <recommendedName>
        <fullName evidence="4">Glycoside hydrolase family 3 N-terminal domain-containing protein</fullName>
    </recommendedName>
</protein>
<evidence type="ECO:0000313" key="6">
    <source>
        <dbReference type="Proteomes" id="UP000516117"/>
    </source>
</evidence>
<keyword evidence="2" id="KW-0378">Hydrolase</keyword>
<dbReference type="Proteomes" id="UP000516117">
    <property type="component" value="Chromosome"/>
</dbReference>
<dbReference type="InterPro" id="IPR017853">
    <property type="entry name" value="GH"/>
</dbReference>